<evidence type="ECO:0000259" key="3">
    <source>
        <dbReference type="Pfam" id="PF12612"/>
    </source>
</evidence>
<keyword evidence="6" id="KW-1185">Reference proteome</keyword>
<gene>
    <name evidence="5" type="ORF">CBYS24578_00003181</name>
</gene>
<dbReference type="GO" id="GO:0000226">
    <property type="term" value="P:microtubule cytoskeleton organization"/>
    <property type="evidence" value="ECO:0007669"/>
    <property type="project" value="TreeGrafter"/>
</dbReference>
<dbReference type="Gene3D" id="1.25.10.10">
    <property type="entry name" value="Leucine-rich Repeat Variant"/>
    <property type="match status" value="1"/>
</dbReference>
<dbReference type="Pfam" id="PF23579">
    <property type="entry name" value="ARM_TBCD"/>
    <property type="match status" value="1"/>
</dbReference>
<protein>
    <recommendedName>
        <fullName evidence="7">Tubulin-specific chaperone D</fullName>
    </recommendedName>
</protein>
<dbReference type="Pfam" id="PF12612">
    <property type="entry name" value="TFCD_C"/>
    <property type="match status" value="1"/>
</dbReference>
<evidence type="ECO:0008006" key="7">
    <source>
        <dbReference type="Google" id="ProtNLM"/>
    </source>
</evidence>
<accession>A0A9N9URF2</accession>
<reference evidence="5" key="1">
    <citation type="submission" date="2021-10" db="EMBL/GenBank/DDBJ databases">
        <authorList>
            <person name="Piombo E."/>
        </authorList>
    </citation>
    <scope>NUCLEOTIDE SEQUENCE</scope>
</reference>
<dbReference type="Proteomes" id="UP000754883">
    <property type="component" value="Unassembled WGS sequence"/>
</dbReference>
<evidence type="ECO:0000313" key="5">
    <source>
        <dbReference type="EMBL" id="CAG9997535.1"/>
    </source>
</evidence>
<dbReference type="InterPro" id="IPR021133">
    <property type="entry name" value="HEAT_type_2"/>
</dbReference>
<dbReference type="GO" id="GO:0005096">
    <property type="term" value="F:GTPase activator activity"/>
    <property type="evidence" value="ECO:0007669"/>
    <property type="project" value="InterPro"/>
</dbReference>
<dbReference type="GO" id="GO:0048487">
    <property type="term" value="F:beta-tubulin binding"/>
    <property type="evidence" value="ECO:0007669"/>
    <property type="project" value="InterPro"/>
</dbReference>
<dbReference type="InterPro" id="IPR016024">
    <property type="entry name" value="ARM-type_fold"/>
</dbReference>
<keyword evidence="1" id="KW-0143">Chaperone</keyword>
<feature type="repeat" description="HEAT" evidence="2">
    <location>
        <begin position="360"/>
        <end position="397"/>
    </location>
</feature>
<dbReference type="InterPro" id="IPR033162">
    <property type="entry name" value="TBCD"/>
</dbReference>
<dbReference type="PANTHER" id="PTHR12658">
    <property type="entry name" value="BETA-TUBULIN COFACTOR D"/>
    <property type="match status" value="1"/>
</dbReference>
<dbReference type="PANTHER" id="PTHR12658:SF0">
    <property type="entry name" value="TUBULIN-SPECIFIC CHAPERONE D"/>
    <property type="match status" value="1"/>
</dbReference>
<comment type="caution">
    <text evidence="5">The sequence shown here is derived from an EMBL/GenBank/DDBJ whole genome shotgun (WGS) entry which is preliminary data.</text>
</comment>
<evidence type="ECO:0000259" key="4">
    <source>
        <dbReference type="Pfam" id="PF25767"/>
    </source>
</evidence>
<name>A0A9N9URF2_9HYPO</name>
<dbReference type="SUPFAM" id="SSF48371">
    <property type="entry name" value="ARM repeat"/>
    <property type="match status" value="1"/>
</dbReference>
<dbReference type="InterPro" id="IPR011989">
    <property type="entry name" value="ARM-like"/>
</dbReference>
<evidence type="ECO:0000313" key="6">
    <source>
        <dbReference type="Proteomes" id="UP000754883"/>
    </source>
</evidence>
<dbReference type="EMBL" id="CABFNO020001546">
    <property type="protein sequence ID" value="CAG9997535.1"/>
    <property type="molecule type" value="Genomic_DNA"/>
</dbReference>
<dbReference type="InterPro" id="IPR058033">
    <property type="entry name" value="ARM_TBCD_2nd"/>
</dbReference>
<organism evidence="5 6">
    <name type="scientific">Clonostachys byssicola</name>
    <dbReference type="NCBI Taxonomy" id="160290"/>
    <lineage>
        <taxon>Eukaryota</taxon>
        <taxon>Fungi</taxon>
        <taxon>Dikarya</taxon>
        <taxon>Ascomycota</taxon>
        <taxon>Pezizomycotina</taxon>
        <taxon>Sordariomycetes</taxon>
        <taxon>Hypocreomycetidae</taxon>
        <taxon>Hypocreales</taxon>
        <taxon>Bionectriaceae</taxon>
        <taxon>Clonostachys</taxon>
    </lineage>
</organism>
<feature type="domain" description="Tubulin-folding cofactor D C-terminal" evidence="3">
    <location>
        <begin position="974"/>
        <end position="1148"/>
    </location>
</feature>
<dbReference type="OrthoDB" id="10253476at2759"/>
<dbReference type="AlphaFoldDB" id="A0A9N9URF2"/>
<dbReference type="GO" id="GO:0007023">
    <property type="term" value="P:post-chaperonin tubulin folding pathway"/>
    <property type="evidence" value="ECO:0007669"/>
    <property type="project" value="InterPro"/>
</dbReference>
<feature type="domain" description="Tubulin-folding cofactor D ARM repeats" evidence="4">
    <location>
        <begin position="347"/>
        <end position="563"/>
    </location>
</feature>
<proteinExistence type="predicted"/>
<dbReference type="GO" id="GO:0007021">
    <property type="term" value="P:tubulin complex assembly"/>
    <property type="evidence" value="ECO:0007669"/>
    <property type="project" value="InterPro"/>
</dbReference>
<evidence type="ECO:0000256" key="1">
    <source>
        <dbReference type="ARBA" id="ARBA00023186"/>
    </source>
</evidence>
<dbReference type="InterPro" id="IPR022577">
    <property type="entry name" value="TBCD_C"/>
</dbReference>
<sequence>MDAPEQDYDTKLQKASNELLAEFDKFISSFFRKSDGKGGSRVRSRVRSREVHWATSNCLDPFQELPQLLDPYLSKWIPLLSRTYLERLQSRRPEKKNADLSNLLVPVEFAICKILYTFCKIRGEKVIVHFLNVEAKYLELLLGDIEEAEQSAAGEPPANTWSWEQRYIVLLWLSHLLLAPFDLSTISSVELDDAAASDVPGLRLPPNLPGIALRAIPLSIKYLASPGKERDGAKALLVRITMRRDMQQLGILDSLVQWSLSSLRPKDDGSHSTPYFYLGILSYLAGILQSSSDTSDMDKYLSSIFDTVHRLAHQGDATSKTIISLALARKMILKVIRTVIVSLLRHSRQDMASTELTETAIGYLLENLSDNDTPVRLAASKSLSIITLKLDPDMASQVVEAVLESLNRNVLWKKNSGSKPIRDLSAVSHLEWHGLMLTLSHLLYRRSPPAEQLADIIHALLLGLSFEQRGTSGASVGSNVRDAACFGIWALARRYTTKELQDISTQSVFAARTHPASSSILQVLGTELAMTASLDSAGNIRRGASAALQELIGRHPDTVEKGIWVVQAVDYHAVARRSRAMEEVALKAAKLSPQYGEAIIDGILTWRGIGDTDAGSRRDAGSAFGALTAELSFGASEDPFVRFSGAIELLSDRLKALEKRQVEERHGLLVCFAALLNQFSRWFKAADGAQNITSLITDIINRVTGIVSEYKTQTYRRPELIAEGVSRLVSSLAAVIQAALLGDQHVSDIQTMDELLAQKSTAEFLGLVSTVDSVAQKPTAVKELLATLREVVPMWLSRTESDVVDSASTAALVLLIFSEPVERADILAEWAATIRNRGSSGKITTADGYFYTLALAQPLITTFRQPGDDDKTDIVCETILARWNADEAQTGLAKVETRVAILQSLTRSQILHSQPLVFLDILSDGLDDYTTTARGDIGSHVRVEALRAVGSLWRKIGEGPSRPAWAGPSIRALFYGTLRLAAEKFDRVRPEAQVALSLVLEKQYGHEFRWLGLSSEKYFRALLQLVDLDNLPDEIGEIAKDETGKWMASLMAGLVTSADTGNEDLVIASRAALTTFCNASQRNLDLVYGALFDNLKLRQGEDRVIVPTLEIAAFLFRVGVLQRSKTINLRSLCLQTQKAGYKTGNVRKLEACIKVYGAVAALGSRQDETEPAPDAASTTAAGIQEARKRLGALLFHPWPKVRTMVVDELWGLVGEREEDGARLTGFDWGEADKNKIRTVVQDLRLG</sequence>
<evidence type="ECO:0000256" key="2">
    <source>
        <dbReference type="PROSITE-ProRule" id="PRU00103"/>
    </source>
</evidence>
<dbReference type="PROSITE" id="PS50077">
    <property type="entry name" value="HEAT_REPEAT"/>
    <property type="match status" value="1"/>
</dbReference>
<dbReference type="Pfam" id="PF25767">
    <property type="entry name" value="ARM_TBCD_2nd"/>
    <property type="match status" value="1"/>
</dbReference>